<feature type="compositionally biased region" description="Basic and acidic residues" evidence="2">
    <location>
        <begin position="481"/>
        <end position="499"/>
    </location>
</feature>
<feature type="coiled-coil region" evidence="1">
    <location>
        <begin position="85"/>
        <end position="137"/>
    </location>
</feature>
<name>A0AAE0BIA6_9CHLO</name>
<feature type="region of interest" description="Disordered" evidence="2">
    <location>
        <begin position="221"/>
        <end position="728"/>
    </location>
</feature>
<accession>A0AAE0BIA6</accession>
<evidence type="ECO:0000313" key="3">
    <source>
        <dbReference type="EMBL" id="KAK3236505.1"/>
    </source>
</evidence>
<feature type="compositionally biased region" description="Basic and acidic residues" evidence="2">
    <location>
        <begin position="674"/>
        <end position="728"/>
    </location>
</feature>
<feature type="compositionally biased region" description="Low complexity" evidence="2">
    <location>
        <begin position="337"/>
        <end position="352"/>
    </location>
</feature>
<sequence length="728" mass="76494">VEAEELVRLEKEEESLKARFADLRKTILGRFPGPGDDLDRATRRIDMEERVAMERQANKKAAMLNAMSNVKVSLDTENTDNGREVKRKKLALKHQKQENEDWEKSCKEWSAAMELKMEEAGRNVASLEKRIADDQRKWDEVTKLQLEAQLSRVQLESDARVAELQRKDAKMHRTIGGMRDALACAEKSRGPEGGFGMATLQSLRLFAEHAKVFRLMQKQSAVAAHTPRSSSGSLTSRSGESSEANSPRDASAVSSPRDTSPPSIRSTHIPELNVEAPRPSSHPGASAIPTAATTEKPSTVPSFGAATDTTSATEATPKTAATDAKPSTQPSAAPFKAPASTPAPAHAAPVDTDSPDADDAPPTPQWQPFKSQVRRGGAGPAAAPSAAQGQGGEEAGATLDVGSSAVPGRGDGSGGAPTRVAAADERDDSAPVDMETLLKTRTGRFAGTFNSTPAEREKAAAERVAAARAAAAASSPNRSPKASEEGSARASDPKKNDRGDYDEEVETEDLDSSPSTAPPVQLGKWGMDWDFMAGKRRSEMAGAQPEAAPTASGRGQKAAASRGVSNPAPAPGRTNGPQAAARSAAPDAQLRGNSSAVGADSSSSSSSSSASRPASTATAWADPGAESSATAAPGPSASTAFPRSASTADTTTTSSRPPEPSSSSPPETTTKPKMSYEERAAAVKAKRANELAAAREEAAARERLRQRQRDAAAEELSEKRRQRTEKVR</sequence>
<dbReference type="Proteomes" id="UP001190700">
    <property type="component" value="Unassembled WGS sequence"/>
</dbReference>
<reference evidence="3 4" key="1">
    <citation type="journal article" date="2015" name="Genome Biol. Evol.">
        <title>Comparative Genomics of a Bacterivorous Green Alga Reveals Evolutionary Causalities and Consequences of Phago-Mixotrophic Mode of Nutrition.</title>
        <authorList>
            <person name="Burns J.A."/>
            <person name="Paasch A."/>
            <person name="Narechania A."/>
            <person name="Kim E."/>
        </authorList>
    </citation>
    <scope>NUCLEOTIDE SEQUENCE [LARGE SCALE GENOMIC DNA]</scope>
    <source>
        <strain evidence="3 4">PLY_AMNH</strain>
    </source>
</reference>
<feature type="compositionally biased region" description="Low complexity" evidence="2">
    <location>
        <begin position="228"/>
        <end position="243"/>
    </location>
</feature>
<feature type="compositionally biased region" description="Low complexity" evidence="2">
    <location>
        <begin position="305"/>
        <end position="328"/>
    </location>
</feature>
<feature type="compositionally biased region" description="Polar residues" evidence="2">
    <location>
        <begin position="291"/>
        <end position="301"/>
    </location>
</feature>
<feature type="compositionally biased region" description="Polar residues" evidence="2">
    <location>
        <begin position="252"/>
        <end position="266"/>
    </location>
</feature>
<evidence type="ECO:0000256" key="1">
    <source>
        <dbReference type="SAM" id="Coils"/>
    </source>
</evidence>
<keyword evidence="4" id="KW-1185">Reference proteome</keyword>
<protein>
    <submittedName>
        <fullName evidence="3">Uncharacterized protein</fullName>
    </submittedName>
</protein>
<feature type="non-terminal residue" evidence="3">
    <location>
        <position position="1"/>
    </location>
</feature>
<proteinExistence type="predicted"/>
<gene>
    <name evidence="3" type="ORF">CYMTET_53360</name>
</gene>
<feature type="compositionally biased region" description="Acidic residues" evidence="2">
    <location>
        <begin position="500"/>
        <end position="511"/>
    </location>
</feature>
<keyword evidence="1" id="KW-0175">Coiled coil</keyword>
<feature type="compositionally biased region" description="Low complexity" evidence="2">
    <location>
        <begin position="579"/>
        <end position="673"/>
    </location>
</feature>
<evidence type="ECO:0000313" key="4">
    <source>
        <dbReference type="Proteomes" id="UP001190700"/>
    </source>
</evidence>
<evidence type="ECO:0000256" key="2">
    <source>
        <dbReference type="SAM" id="MobiDB-lite"/>
    </source>
</evidence>
<dbReference type="AlphaFoldDB" id="A0AAE0BIA6"/>
<organism evidence="3 4">
    <name type="scientific">Cymbomonas tetramitiformis</name>
    <dbReference type="NCBI Taxonomy" id="36881"/>
    <lineage>
        <taxon>Eukaryota</taxon>
        <taxon>Viridiplantae</taxon>
        <taxon>Chlorophyta</taxon>
        <taxon>Pyramimonadophyceae</taxon>
        <taxon>Pyramimonadales</taxon>
        <taxon>Pyramimonadaceae</taxon>
        <taxon>Cymbomonas</taxon>
    </lineage>
</organism>
<comment type="caution">
    <text evidence="3">The sequence shown here is derived from an EMBL/GenBank/DDBJ whole genome shotgun (WGS) entry which is preliminary data.</text>
</comment>
<dbReference type="EMBL" id="LGRX02035008">
    <property type="protein sequence ID" value="KAK3236505.1"/>
    <property type="molecule type" value="Genomic_DNA"/>
</dbReference>
<feature type="compositionally biased region" description="Low complexity" evidence="2">
    <location>
        <begin position="462"/>
        <end position="473"/>
    </location>
</feature>